<reference evidence="1" key="1">
    <citation type="submission" date="2021-02" db="EMBL/GenBank/DDBJ databases">
        <authorList>
            <person name="Bekaert M."/>
        </authorList>
    </citation>
    <scope>NUCLEOTIDE SEQUENCE</scope>
    <source>
        <strain evidence="1">IoA-00</strain>
    </source>
</reference>
<gene>
    <name evidence="1" type="ORF">LSAA_13928</name>
</gene>
<accession>A0A7R8D370</accession>
<evidence type="ECO:0000313" key="1">
    <source>
        <dbReference type="EMBL" id="CAF3013420.1"/>
    </source>
</evidence>
<keyword evidence="2" id="KW-1185">Reference proteome</keyword>
<proteinExistence type="predicted"/>
<dbReference type="PANTHER" id="PTHR10773">
    <property type="entry name" value="DNA-DIRECTED RNA POLYMERASES I, II, AND III SUBUNIT RPABC2"/>
    <property type="match status" value="1"/>
</dbReference>
<dbReference type="Proteomes" id="UP000675881">
    <property type="component" value="Chromosome 8"/>
</dbReference>
<dbReference type="EMBL" id="HG994587">
    <property type="protein sequence ID" value="CAF3013420.1"/>
    <property type="molecule type" value="Genomic_DNA"/>
</dbReference>
<organism evidence="1 2">
    <name type="scientific">Lepeophtheirus salmonis</name>
    <name type="common">Salmon louse</name>
    <name type="synonym">Caligus salmonis</name>
    <dbReference type="NCBI Taxonomy" id="72036"/>
    <lineage>
        <taxon>Eukaryota</taxon>
        <taxon>Metazoa</taxon>
        <taxon>Ecdysozoa</taxon>
        <taxon>Arthropoda</taxon>
        <taxon>Crustacea</taxon>
        <taxon>Multicrustacea</taxon>
        <taxon>Hexanauplia</taxon>
        <taxon>Copepoda</taxon>
        <taxon>Siphonostomatoida</taxon>
        <taxon>Caligidae</taxon>
        <taxon>Lepeophtheirus</taxon>
    </lineage>
</organism>
<sequence length="333" mass="37571">MLSGTGECQKGFKAEPLKLIRTHVAKTGVSDWTLRIAVKKSLLTCGDVFVNLAVASSSVINKLCLLPVCPGQGMTVQKGVYLVDYGEKIIKATKSNHMRCKLKYQRTFGDADQELIMKEYYAIKSNTSLPLKSPLNHPSVLLQKIRENIISFPCIESHYCRSTTQNKYLDRSISVPKMYSLYQEKMVLENLHAPKSDLCDKCTKFDDMSETSKTDAIKSEYKKHVDGMGEAANLRKQKLNCYNPTSVVARNKTEMLAVGVETTSGRSNEERSETICIECQSTKNLSNMRKSHLTTDPNQEAANEQNVIKRLIRFMNEADKVVMEKIPYNYVGR</sequence>
<dbReference type="PANTHER" id="PTHR10773:SF19">
    <property type="match status" value="1"/>
</dbReference>
<name>A0A7R8D370_LEPSM</name>
<dbReference type="AlphaFoldDB" id="A0A7R8D370"/>
<protein>
    <submittedName>
        <fullName evidence="1">(salmon louse) hypothetical protein</fullName>
    </submittedName>
</protein>
<evidence type="ECO:0000313" key="2">
    <source>
        <dbReference type="Proteomes" id="UP000675881"/>
    </source>
</evidence>